<evidence type="ECO:0000256" key="2">
    <source>
        <dbReference type="ARBA" id="ARBA00022679"/>
    </source>
</evidence>
<evidence type="ECO:0000313" key="5">
    <source>
        <dbReference type="Proteomes" id="UP001157109"/>
    </source>
</evidence>
<keyword evidence="2" id="KW-0808">Transferase</keyword>
<dbReference type="InterPro" id="IPR029063">
    <property type="entry name" value="SAM-dependent_MTases_sf"/>
</dbReference>
<protein>
    <submittedName>
        <fullName evidence="4">Methyltransferase</fullName>
    </submittedName>
</protein>
<accession>A0ABQ6HL96</accession>
<dbReference type="SUPFAM" id="SSF53335">
    <property type="entry name" value="S-adenosyl-L-methionine-dependent methyltransferases"/>
    <property type="match status" value="1"/>
</dbReference>
<dbReference type="InterPro" id="IPR004398">
    <property type="entry name" value="RNA_MeTrfase_RsmD"/>
</dbReference>
<dbReference type="GO" id="GO:0008168">
    <property type="term" value="F:methyltransferase activity"/>
    <property type="evidence" value="ECO:0007669"/>
    <property type="project" value="UniProtKB-KW"/>
</dbReference>
<organism evidence="4 5">
    <name type="scientific">Arsenicicoccus piscis</name>
    <dbReference type="NCBI Taxonomy" id="673954"/>
    <lineage>
        <taxon>Bacteria</taxon>
        <taxon>Bacillati</taxon>
        <taxon>Actinomycetota</taxon>
        <taxon>Actinomycetes</taxon>
        <taxon>Micrococcales</taxon>
        <taxon>Intrasporangiaceae</taxon>
        <taxon>Arsenicicoccus</taxon>
    </lineage>
</organism>
<dbReference type="Gene3D" id="3.40.50.150">
    <property type="entry name" value="Vaccinia Virus protein VP39"/>
    <property type="match status" value="1"/>
</dbReference>
<reference evidence="5" key="1">
    <citation type="journal article" date="2019" name="Int. J. Syst. Evol. Microbiol.">
        <title>The Global Catalogue of Microorganisms (GCM) 10K type strain sequencing project: providing services to taxonomists for standard genome sequencing and annotation.</title>
        <authorList>
            <consortium name="The Broad Institute Genomics Platform"/>
            <consortium name="The Broad Institute Genome Sequencing Center for Infectious Disease"/>
            <person name="Wu L."/>
            <person name="Ma J."/>
        </authorList>
    </citation>
    <scope>NUCLEOTIDE SEQUENCE [LARGE SCALE GENOMIC DNA]</scope>
    <source>
        <strain evidence="5">NBRC 105830</strain>
    </source>
</reference>
<comment type="caution">
    <text evidence="4">The sequence shown here is derived from an EMBL/GenBank/DDBJ whole genome shotgun (WGS) entry which is preliminary data.</text>
</comment>
<dbReference type="PANTHER" id="PTHR43542:SF1">
    <property type="entry name" value="METHYLTRANSFERASE"/>
    <property type="match status" value="1"/>
</dbReference>
<dbReference type="PANTHER" id="PTHR43542">
    <property type="entry name" value="METHYLTRANSFERASE"/>
    <property type="match status" value="1"/>
</dbReference>
<dbReference type="PROSITE" id="PS00092">
    <property type="entry name" value="N6_MTASE"/>
    <property type="match status" value="1"/>
</dbReference>
<dbReference type="Pfam" id="PF03602">
    <property type="entry name" value="Cons_hypoth95"/>
    <property type="match status" value="1"/>
</dbReference>
<dbReference type="InterPro" id="IPR002052">
    <property type="entry name" value="DNA_methylase_N6_adenine_CS"/>
</dbReference>
<evidence type="ECO:0000313" key="4">
    <source>
        <dbReference type="EMBL" id="GMA19191.1"/>
    </source>
</evidence>
<evidence type="ECO:0000256" key="1">
    <source>
        <dbReference type="ARBA" id="ARBA00022603"/>
    </source>
</evidence>
<dbReference type="PIRSF" id="PIRSF004553">
    <property type="entry name" value="CHP00095"/>
    <property type="match status" value="1"/>
</dbReference>
<dbReference type="RefSeq" id="WP_348520281.1">
    <property type="nucleotide sequence ID" value="NZ_BSUJ01000001.1"/>
</dbReference>
<feature type="region of interest" description="Disordered" evidence="3">
    <location>
        <begin position="1"/>
        <end position="29"/>
    </location>
</feature>
<keyword evidence="5" id="KW-1185">Reference proteome</keyword>
<dbReference type="CDD" id="cd02440">
    <property type="entry name" value="AdoMet_MTases"/>
    <property type="match status" value="1"/>
</dbReference>
<keyword evidence="1 4" id="KW-0489">Methyltransferase</keyword>
<proteinExistence type="predicted"/>
<name>A0ABQ6HL96_9MICO</name>
<dbReference type="Proteomes" id="UP001157109">
    <property type="component" value="Unassembled WGS sequence"/>
</dbReference>
<dbReference type="NCBIfam" id="TIGR00095">
    <property type="entry name" value="16S rRNA (guanine(966)-N(2))-methyltransferase RsmD"/>
    <property type="match status" value="1"/>
</dbReference>
<dbReference type="GO" id="GO:0032259">
    <property type="term" value="P:methylation"/>
    <property type="evidence" value="ECO:0007669"/>
    <property type="project" value="UniProtKB-KW"/>
</dbReference>
<gene>
    <name evidence="4" type="ORF">GCM10025862_12120</name>
</gene>
<dbReference type="EMBL" id="BSUJ01000001">
    <property type="protein sequence ID" value="GMA19191.1"/>
    <property type="molecule type" value="Genomic_DNA"/>
</dbReference>
<evidence type="ECO:0000256" key="3">
    <source>
        <dbReference type="SAM" id="MobiDB-lite"/>
    </source>
</evidence>
<sequence length="208" mass="21809">MADDAHHRRGGRRAPDRHPSGSGTRPTSDRVREAIFSRLEHEDLLEGARVLDLYAGSGALGLEACSRGAAEALLVESSRAAAQIISGNIRDLGLRQARVVTRPVATLLGAGPSGGAGTGFDVVLSDPPYDLGDGALHADLVALVDHGWLAPAAVVVVERSSRSGEPRWPNGLEQVAHKRYGETSVWYAEVTDSAGATDCAEATDTVEP</sequence>